<evidence type="ECO:0000313" key="2">
    <source>
        <dbReference type="EMBL" id="VAX17781.1"/>
    </source>
</evidence>
<keyword evidence="1" id="KW-0812">Transmembrane</keyword>
<name>A0A3B1BTD1_9ZZZZ</name>
<proteinExistence type="predicted"/>
<keyword evidence="1" id="KW-0472">Membrane</keyword>
<keyword evidence="1" id="KW-1133">Transmembrane helix</keyword>
<feature type="transmembrane region" description="Helical" evidence="1">
    <location>
        <begin position="6"/>
        <end position="24"/>
    </location>
</feature>
<accession>A0A3B1BTD1</accession>
<dbReference type="EMBL" id="UOGE01000027">
    <property type="protein sequence ID" value="VAX17781.1"/>
    <property type="molecule type" value="Genomic_DNA"/>
</dbReference>
<protein>
    <submittedName>
        <fullName evidence="2">Uncharacterized protein</fullName>
    </submittedName>
</protein>
<gene>
    <name evidence="2" type="ORF">MNBD_NITROSPINAE02-535</name>
</gene>
<reference evidence="2" key="1">
    <citation type="submission" date="2018-06" db="EMBL/GenBank/DDBJ databases">
        <authorList>
            <person name="Zhirakovskaya E."/>
        </authorList>
    </citation>
    <scope>NUCLEOTIDE SEQUENCE</scope>
</reference>
<organism evidence="2">
    <name type="scientific">hydrothermal vent metagenome</name>
    <dbReference type="NCBI Taxonomy" id="652676"/>
    <lineage>
        <taxon>unclassified sequences</taxon>
        <taxon>metagenomes</taxon>
        <taxon>ecological metagenomes</taxon>
    </lineage>
</organism>
<dbReference type="AlphaFoldDB" id="A0A3B1BTD1"/>
<sequence length="104" mass="11753">MSAYVITGLIVLWGAVTTLLVWLIRKWYIQKDVPDVKRKSEPRKGGQTPADDLKDMIEKSRAIMGFSSAEKGSLQEKIGEIDVDVFVSGVKTWLKEADRDKLEK</sequence>
<evidence type="ECO:0000256" key="1">
    <source>
        <dbReference type="SAM" id="Phobius"/>
    </source>
</evidence>